<accession>A0A559MKQ3</accession>
<dbReference type="InterPro" id="IPR021346">
    <property type="entry name" value="Tma16"/>
</dbReference>
<sequence>MPKSLEKTRKKIAKKKGNITALHENSRDSQRLRRAQNRDDKLLRVASARRKNDKPLVVRAAFFKDIVQDNDSKPLELDAIHSAIKTYYSPTQSHNGLHNLTWRSFVHQYDEEFNKLKKERRAGRPASTREDLLRTKIAADEKEYETGFYLPDLTDADNTVFLERWDASAISRPAPRVSLLQAAWKPAPIQSFAAFTSSALRRSKGGEGDDELVAKLDAELEMENEMKDQEGLPTSVKDYLENCPFEIIDTPGVEDVVLTRKFGDEKIQITFSISDINNIEGEEPYEDNAMADEEDNINQGDPNSFKTAPEDSIAEGEGEAGEQQERSYPARLNIIIEKAGKGALNVESVVQDGVHMVDNVYYYADAAFAYAMTPESIQGRQNIYSGPPFANLDENLQAMVERYLDERGINAALAVFVPDYIDMKEQKEYLRWLSNVKDFVEA</sequence>
<feature type="region of interest" description="Disordered" evidence="1">
    <location>
        <begin position="1"/>
        <end position="35"/>
    </location>
</feature>
<keyword evidence="3" id="KW-1185">Reference proteome</keyword>
<dbReference type="Gene3D" id="3.10.280.10">
    <property type="entry name" value="Mitochondrial glycoprotein"/>
    <property type="match status" value="1"/>
</dbReference>
<feature type="compositionally biased region" description="Basic and acidic residues" evidence="1">
    <location>
        <begin position="24"/>
        <end position="35"/>
    </location>
</feature>
<evidence type="ECO:0000256" key="1">
    <source>
        <dbReference type="SAM" id="MobiDB-lite"/>
    </source>
</evidence>
<reference evidence="2 3" key="1">
    <citation type="submission" date="2018-05" db="EMBL/GenBank/DDBJ databases">
        <title>Genome sequencing and assembly of the regulated plant pathogen Lachnellula willkommii and related sister species for the development of diagnostic species identification markers.</title>
        <authorList>
            <person name="Giroux E."/>
            <person name="Bilodeau G."/>
        </authorList>
    </citation>
    <scope>NUCLEOTIDE SEQUENCE [LARGE SCALE GENOMIC DNA]</scope>
    <source>
        <strain evidence="2 3">CBS 172.35</strain>
    </source>
</reference>
<dbReference type="SUPFAM" id="SSF54529">
    <property type="entry name" value="Mitochondrial glycoprotein MAM33-like"/>
    <property type="match status" value="1"/>
</dbReference>
<protein>
    <submittedName>
        <fullName evidence="2">Mitochondrial acidic protein</fullName>
    </submittedName>
</protein>
<dbReference type="GO" id="GO:0042256">
    <property type="term" value="P:cytosolic ribosome assembly"/>
    <property type="evidence" value="ECO:0007669"/>
    <property type="project" value="TreeGrafter"/>
</dbReference>
<dbReference type="InterPro" id="IPR003428">
    <property type="entry name" value="MAM33"/>
</dbReference>
<dbReference type="AlphaFoldDB" id="A0A559MKQ3"/>
<dbReference type="PANTHER" id="PTHR10826">
    <property type="entry name" value="COMPLEMENT COMPONENT 1"/>
    <property type="match status" value="1"/>
</dbReference>
<dbReference type="PANTHER" id="PTHR10826:SF1">
    <property type="entry name" value="COMPLEMENT COMPONENT 1 Q SUBCOMPONENT-BINDING PROTEIN, MITOCHONDRIAL"/>
    <property type="match status" value="1"/>
</dbReference>
<organism evidence="2 3">
    <name type="scientific">Lachnellula willkommii</name>
    <dbReference type="NCBI Taxonomy" id="215461"/>
    <lineage>
        <taxon>Eukaryota</taxon>
        <taxon>Fungi</taxon>
        <taxon>Dikarya</taxon>
        <taxon>Ascomycota</taxon>
        <taxon>Pezizomycotina</taxon>
        <taxon>Leotiomycetes</taxon>
        <taxon>Helotiales</taxon>
        <taxon>Lachnaceae</taxon>
        <taxon>Lachnellula</taxon>
    </lineage>
</organism>
<feature type="compositionally biased region" description="Polar residues" evidence="1">
    <location>
        <begin position="297"/>
        <end position="306"/>
    </location>
</feature>
<feature type="compositionally biased region" description="Acidic residues" evidence="1">
    <location>
        <begin position="312"/>
        <end position="322"/>
    </location>
</feature>
<proteinExistence type="predicted"/>
<dbReference type="InterPro" id="IPR038356">
    <property type="entry name" value="Tma16_sf"/>
</dbReference>
<evidence type="ECO:0000313" key="2">
    <source>
        <dbReference type="EMBL" id="TVY93529.1"/>
    </source>
</evidence>
<evidence type="ECO:0000313" key="3">
    <source>
        <dbReference type="Proteomes" id="UP000315522"/>
    </source>
</evidence>
<gene>
    <name evidence="2" type="primary">MAM33</name>
    <name evidence="2" type="ORF">LAWI1_G001789</name>
</gene>
<feature type="compositionally biased region" description="Basic residues" evidence="1">
    <location>
        <begin position="8"/>
        <end position="17"/>
    </location>
</feature>
<feature type="region of interest" description="Disordered" evidence="1">
    <location>
        <begin position="293"/>
        <end position="326"/>
    </location>
</feature>
<dbReference type="Pfam" id="PF11176">
    <property type="entry name" value="Tma16"/>
    <property type="match status" value="1"/>
</dbReference>
<dbReference type="FunFam" id="3.10.280.10:FF:000007">
    <property type="entry name" value="Regulatory protein SUAPRGA1"/>
    <property type="match status" value="1"/>
</dbReference>
<dbReference type="GO" id="GO:0005759">
    <property type="term" value="C:mitochondrial matrix"/>
    <property type="evidence" value="ECO:0007669"/>
    <property type="project" value="InterPro"/>
</dbReference>
<dbReference type="Gene3D" id="1.20.1440.170">
    <property type="entry name" value="Translation machinery-associated protein 16-like"/>
    <property type="match status" value="1"/>
</dbReference>
<name>A0A559MKQ3_9HELO</name>
<dbReference type="Proteomes" id="UP000315522">
    <property type="component" value="Unassembled WGS sequence"/>
</dbReference>
<dbReference type="InterPro" id="IPR036561">
    <property type="entry name" value="MAM33_sf"/>
</dbReference>
<comment type="caution">
    <text evidence="2">The sequence shown here is derived from an EMBL/GenBank/DDBJ whole genome shotgun (WGS) entry which is preliminary data.</text>
</comment>
<dbReference type="EMBL" id="QGML01000118">
    <property type="protein sequence ID" value="TVY93529.1"/>
    <property type="molecule type" value="Genomic_DNA"/>
</dbReference>
<dbReference type="Pfam" id="PF02330">
    <property type="entry name" value="MAM33"/>
    <property type="match status" value="1"/>
</dbReference>